<dbReference type="Proteomes" id="UP000053732">
    <property type="component" value="Unassembled WGS sequence"/>
</dbReference>
<reference evidence="13 14" key="1">
    <citation type="journal article" date="2014" name="Nat. Commun.">
        <title>Multiple recent horizontal transfers of a large genomic region in cheese making fungi.</title>
        <authorList>
            <person name="Cheeseman K."/>
            <person name="Ropars J."/>
            <person name="Renault P."/>
            <person name="Dupont J."/>
            <person name="Gouzy J."/>
            <person name="Branca A."/>
            <person name="Abraham A.L."/>
            <person name="Ceppi M."/>
            <person name="Conseiller E."/>
            <person name="Debuchy R."/>
            <person name="Malagnac F."/>
            <person name="Goarin A."/>
            <person name="Silar P."/>
            <person name="Lacoste S."/>
            <person name="Sallet E."/>
            <person name="Bensimon A."/>
            <person name="Giraud T."/>
            <person name="Brygoo Y."/>
        </authorList>
    </citation>
    <scope>NUCLEOTIDE SEQUENCE [LARGE SCALE GENOMIC DNA]</scope>
    <source>
        <strain evidence="14">FM 013</strain>
    </source>
</reference>
<dbReference type="GO" id="GO:0008270">
    <property type="term" value="F:zinc ion binding"/>
    <property type="evidence" value="ECO:0007669"/>
    <property type="project" value="UniProtKB-KW"/>
</dbReference>
<keyword evidence="6" id="KW-0067">ATP-binding</keyword>
<feature type="zinc finger region" description="C3H1-type" evidence="9">
    <location>
        <begin position="1"/>
        <end position="27"/>
    </location>
</feature>
<evidence type="ECO:0000313" key="14">
    <source>
        <dbReference type="Proteomes" id="UP000053732"/>
    </source>
</evidence>
<dbReference type="GO" id="GO:0031380">
    <property type="term" value="C:nuclear RNA-directed RNA polymerase complex"/>
    <property type="evidence" value="ECO:0007669"/>
    <property type="project" value="TreeGrafter"/>
</dbReference>
<gene>
    <name evidence="13" type="ORF">PCAMFM013_S003g000169</name>
</gene>
<dbReference type="Pfam" id="PF20173">
    <property type="entry name" value="ZnF_RZ-type"/>
    <property type="match status" value="1"/>
</dbReference>
<feature type="domain" description="RZ-type" evidence="12">
    <location>
        <begin position="1841"/>
        <end position="1917"/>
    </location>
</feature>
<dbReference type="GO" id="GO:0002376">
    <property type="term" value="P:immune system process"/>
    <property type="evidence" value="ECO:0007669"/>
    <property type="project" value="UniProtKB-KW"/>
</dbReference>
<dbReference type="PANTHER" id="PTHR10887:SF445">
    <property type="entry name" value="NFX1-TYPE ZINC FINGER-CONTAINING PROTEIN 1"/>
    <property type="match status" value="1"/>
</dbReference>
<dbReference type="Pfam" id="PF13087">
    <property type="entry name" value="AAA_12"/>
    <property type="match status" value="1"/>
</dbReference>
<keyword evidence="5 9" id="KW-0863">Zinc-finger</keyword>
<evidence type="ECO:0000259" key="12">
    <source>
        <dbReference type="PROSITE" id="PS51981"/>
    </source>
</evidence>
<feature type="compositionally biased region" description="Polar residues" evidence="10">
    <location>
        <begin position="26"/>
        <end position="42"/>
    </location>
</feature>
<evidence type="ECO:0000313" key="13">
    <source>
        <dbReference type="EMBL" id="CRL19378.1"/>
    </source>
</evidence>
<dbReference type="Gene3D" id="3.40.50.300">
    <property type="entry name" value="P-loop containing nucleotide triphosphate hydrolases"/>
    <property type="match status" value="2"/>
</dbReference>
<dbReference type="FunFam" id="3.40.50.300:FF:001660">
    <property type="entry name" value="NF-X1 finger and helicase protein, putative"/>
    <property type="match status" value="1"/>
</dbReference>
<evidence type="ECO:0000256" key="2">
    <source>
        <dbReference type="ARBA" id="ARBA00022490"/>
    </source>
</evidence>
<keyword evidence="8" id="KW-0391">Immunity</keyword>
<evidence type="ECO:0000256" key="6">
    <source>
        <dbReference type="ARBA" id="ARBA00022806"/>
    </source>
</evidence>
<dbReference type="CDD" id="cd06008">
    <property type="entry name" value="NF-X1-zinc-finger"/>
    <property type="match status" value="1"/>
</dbReference>
<dbReference type="InterPro" id="IPR041677">
    <property type="entry name" value="DNA2/NAM7_AAA_11"/>
</dbReference>
<dbReference type="SUPFAM" id="SSF52540">
    <property type="entry name" value="P-loop containing nucleoside triphosphate hydrolases"/>
    <property type="match status" value="1"/>
</dbReference>
<comment type="subcellular location">
    <subcellularLocation>
        <location evidence="1">Cytoplasm</location>
    </subcellularLocation>
</comment>
<evidence type="ECO:0000256" key="10">
    <source>
        <dbReference type="SAM" id="MobiDB-lite"/>
    </source>
</evidence>
<keyword evidence="2" id="KW-0963">Cytoplasm</keyword>
<dbReference type="PANTHER" id="PTHR10887">
    <property type="entry name" value="DNA2/NAM7 HELICASE FAMILY"/>
    <property type="match status" value="1"/>
</dbReference>
<evidence type="ECO:0000256" key="4">
    <source>
        <dbReference type="ARBA" id="ARBA00022737"/>
    </source>
</evidence>
<dbReference type="InterPro" id="IPR041679">
    <property type="entry name" value="DNA2/NAM7-like_C"/>
</dbReference>
<dbReference type="InterPro" id="IPR046439">
    <property type="entry name" value="ZF_RZ_dom"/>
</dbReference>
<evidence type="ECO:0000259" key="11">
    <source>
        <dbReference type="PROSITE" id="PS50103"/>
    </source>
</evidence>
<evidence type="ECO:0000256" key="7">
    <source>
        <dbReference type="ARBA" id="ARBA00022833"/>
    </source>
</evidence>
<dbReference type="Pfam" id="PF13086">
    <property type="entry name" value="AAA_11"/>
    <property type="match status" value="1"/>
</dbReference>
<dbReference type="InterPro" id="IPR027417">
    <property type="entry name" value="P-loop_NTPase"/>
</dbReference>
<evidence type="ECO:0000256" key="8">
    <source>
        <dbReference type="ARBA" id="ARBA00022859"/>
    </source>
</evidence>
<evidence type="ECO:0000256" key="3">
    <source>
        <dbReference type="ARBA" id="ARBA00022723"/>
    </source>
</evidence>
<name>A0A0G4NZ92_PENC3</name>
<keyword evidence="3 9" id="KW-0479">Metal-binding</keyword>
<evidence type="ECO:0000256" key="5">
    <source>
        <dbReference type="ARBA" id="ARBA00022771"/>
    </source>
</evidence>
<keyword evidence="14" id="KW-1185">Reference proteome</keyword>
<keyword evidence="6" id="KW-0547">Nucleotide-binding</keyword>
<proteinExistence type="predicted"/>
<dbReference type="SMART" id="SM00438">
    <property type="entry name" value="ZnF_NFX"/>
    <property type="match status" value="5"/>
</dbReference>
<dbReference type="InterPro" id="IPR000967">
    <property type="entry name" value="Znf_NFX1"/>
</dbReference>
<sequence length="1919" mass="217022">MDPQRMCRDFARGNCRWKNCKFAHVSNDQSSSPKVPTSQIQRPQPLPRRDRGLPNAEKAFRVWQGSIPLRATVIRPSSGKKTTIFRKARELIVSDASMRQEVIRTLASEDGLRLILDLVEENFEDMDAATRDLIFKTQVLPFLETISNPEVLSSLVLEQAVGTIYNVLFGIDGSRAARWLNFICGVLEVDTTNEGSAMLLEASLHTFSRIADLNSTAPIQDCLHAVAQRFETVFTSMNNKDGMSGRLYQSRLHLDRLLQRMETGKSLPTGTPEKKAKKESKAAFVANRESPGGRHNNDFDDICQIKIMPSFEEIRSLRGEYLPVNNPLQWHIDGIDGLLDRNFRLLREDTVGQLRDAIHHELSPRAQQLQLRKFVYPKSLVVNLEFNWLSGLYFEVDFPQPAAVTHYTPMAREMWWQNSKRLQPGALVCLIIQRAVVLFCTVTHRDMSPRRKKDNALLQDHIPPQNRAEPRTLWKSPTRGSVMLMLVDSRYTNTQVVLDLFSPKKPTMSLVEFPGVILPAFEPALQALQSMKVAQNLPFSELFVPWVFENFNISDMAPPLYASQPGFAFNLRCLMKDDTNFFVRVNQPSDVKYVQDHSTLDGAQAHALISCLKRKLGLIQGPPGTGKSYTGVALVKVLLANKEAARGRLGPILCVTYTNHALDQLLEALLDNNVTSQIVRIGSQSKSERLERFNLQTVAKDTARTKMEKKERWYTAERLSLCEDDFRALDLKKEVPIARLKSYIQRADPQHHDQLFSLVQTDGLLGVKTNNPQTALNSWLDSAAKDSTRARPVDELMDISVFEMSRTERQHIYNRWVRDCRTELEESVRQIISSHKAAKQGYDSVQDEMHLRCLAQADVIGATTAGLARRLDMFRRLPCKFMLCEEAGEVLESHLLTAFIPSVEHAILIGDQQQLRPQVQNYDLSSENPRGGAQYSLDISLFERLVSSNKSPMDCGAPFSTLETQRRMHPSISQLIRETLYPKLKDAPSVSEYPEIAGMRKRLFWLDHRQREGGSDADAMSTSHWNIHEVDMTVSLVNHLIQQGEYKHGDIAVLTPYLGQLYRLRKRLDELFAIVVGDRDQDDLKQAGYADYEAKAKPKIKAALSQTLRVATVDNFQGEEAKVVVISLVRSNPKNQCGFLRTSNRINVLLSRAQHGMYIIGNSETSIHVPMWAQVVKILKRNQNIGKALELQCPRHPDTPIAVSTPEDFPKFSPEGGCSLRCVNRLGCGHACAQKCHSDLLHNAVFCLERCPRPFSGCNHPCPKRCGDPCPEKCMVNVYQKNRTLPCGHLMPNLPCWQDQNISTVRCLMRVDKTIPGCNHTISLPCHIDMESKDYRCLAQCRTPLPCGHMCKRMCYRCITRGPEKIPANHGNCEQRCDRNHSTCAHTCSVPCHGEEPCPPCKAPCEVHCGHSKCPRMCYDPCTPCAEEKCLSACPHSVCSMPCAAPCDHVPCSKRCDKTLNCRHQCPSVCGEKCPSSSFCQICGNEEIRSHQVDFILGQTYKEIDLDETPCVFPKCGHFLTIESMDAQMDMASYYEVDASGKPVSISVSLTPFSIQDIKTCATCRGPLRDVARYGRLIRRAILDESTKKLIILLNQEYVPLATELPQLVRELHETKGQRKFPWPAVIEISGSRSNQIQTMGEIVQNTNPDRWNSILDLRKRVDLYRRRVKPEEQPFERVRKMIENARQRQKISTNSDHVDNVLQTKGFFQGTALLIRLDIALLVDLLSLVSQGRPSDVIPRFELDLQKTKDDCQTLIHQAVAHQRLLQQVEGHIFLAQLYALERAHCLTSEKRNMILRNGQVAIQKAQGLCDAHPGQTRGLADEVRSVEKMLRRGTFYTIITNEERIEVLSAMAQEFNGTGHWYYCRNGHPFTIGDCGLARETSRCPECDSPVGGEHSLLADGVRPAVDWDQDRERLNL</sequence>
<dbReference type="InterPro" id="IPR047187">
    <property type="entry name" value="SF1_C_Upf1"/>
</dbReference>
<dbReference type="CDD" id="cd17936">
    <property type="entry name" value="EEXXEc_NFX1"/>
    <property type="match status" value="1"/>
</dbReference>
<feature type="region of interest" description="Disordered" evidence="10">
    <location>
        <begin position="26"/>
        <end position="53"/>
    </location>
</feature>
<dbReference type="EMBL" id="HG793136">
    <property type="protein sequence ID" value="CRL19378.1"/>
    <property type="molecule type" value="Genomic_DNA"/>
</dbReference>
<dbReference type="GO" id="GO:0031048">
    <property type="term" value="P:regulatory ncRNA-mediated heterochromatin formation"/>
    <property type="evidence" value="ECO:0007669"/>
    <property type="project" value="TreeGrafter"/>
</dbReference>
<dbReference type="GO" id="GO:0005737">
    <property type="term" value="C:cytoplasm"/>
    <property type="evidence" value="ECO:0007669"/>
    <property type="project" value="UniProtKB-SubCell"/>
</dbReference>
<keyword evidence="4" id="KW-0677">Repeat</keyword>
<dbReference type="PROSITE" id="PS50103">
    <property type="entry name" value="ZF_C3H1"/>
    <property type="match status" value="1"/>
</dbReference>
<protein>
    <submittedName>
        <fullName evidence="13">Peptidase, cysteine peptidase active site</fullName>
    </submittedName>
</protein>
<dbReference type="PROSITE" id="PS51981">
    <property type="entry name" value="ZF_RZ"/>
    <property type="match status" value="1"/>
</dbReference>
<evidence type="ECO:0000256" key="9">
    <source>
        <dbReference type="PROSITE-ProRule" id="PRU00723"/>
    </source>
</evidence>
<dbReference type="GO" id="GO:0004386">
    <property type="term" value="F:helicase activity"/>
    <property type="evidence" value="ECO:0007669"/>
    <property type="project" value="InterPro"/>
</dbReference>
<dbReference type="STRING" id="1429867.A0A0G4NZ92"/>
<feature type="domain" description="C3H1-type" evidence="11">
    <location>
        <begin position="1"/>
        <end position="27"/>
    </location>
</feature>
<dbReference type="InterPro" id="IPR000571">
    <property type="entry name" value="Znf_CCCH"/>
</dbReference>
<dbReference type="InterPro" id="IPR045055">
    <property type="entry name" value="DNA2/NAM7-like"/>
</dbReference>
<keyword evidence="6" id="KW-0347">Helicase</keyword>
<evidence type="ECO:0000256" key="1">
    <source>
        <dbReference type="ARBA" id="ARBA00004496"/>
    </source>
</evidence>
<keyword evidence="6" id="KW-0378">Hydrolase</keyword>
<keyword evidence="7 9" id="KW-0862">Zinc</keyword>
<accession>A0A0G4NZ92</accession>
<dbReference type="CDD" id="cd18808">
    <property type="entry name" value="SF1_C_Upf1"/>
    <property type="match status" value="1"/>
</dbReference>
<organism evidence="13 14">
    <name type="scientific">Penicillium camemberti (strain FM 013)</name>
    <dbReference type="NCBI Taxonomy" id="1429867"/>
    <lineage>
        <taxon>Eukaryota</taxon>
        <taxon>Fungi</taxon>
        <taxon>Dikarya</taxon>
        <taxon>Ascomycota</taxon>
        <taxon>Pezizomycotina</taxon>
        <taxon>Eurotiomycetes</taxon>
        <taxon>Eurotiomycetidae</taxon>
        <taxon>Eurotiales</taxon>
        <taxon>Aspergillaceae</taxon>
        <taxon>Penicillium</taxon>
    </lineage>
</organism>